<evidence type="ECO:0000313" key="1">
    <source>
        <dbReference type="EMBL" id="EHJ38440.1"/>
    </source>
</evidence>
<gene>
    <name evidence="1" type="ORF">HMPREF0673_02045</name>
</gene>
<organism evidence="1 2">
    <name type="scientific">Leyella stercorea DSM 18206</name>
    <dbReference type="NCBI Taxonomy" id="1002367"/>
    <lineage>
        <taxon>Bacteria</taxon>
        <taxon>Pseudomonadati</taxon>
        <taxon>Bacteroidota</taxon>
        <taxon>Bacteroidia</taxon>
        <taxon>Bacteroidales</taxon>
        <taxon>Prevotellaceae</taxon>
        <taxon>Leyella</taxon>
    </lineage>
</organism>
<dbReference type="EMBL" id="AFZZ01000173">
    <property type="protein sequence ID" value="EHJ38440.1"/>
    <property type="molecule type" value="Genomic_DNA"/>
</dbReference>
<sequence length="130" mass="14466">MADGNIPSPGEAYFCHQICPVAVITFVVRKNKPGERTFLPVRPAHGKWHTGLLYAVRPSFGPSKDAGLLAAGDTRKPAVCPCRNVCRPYFSNRLRRPPYLLIQLRPTPSAERHKACPQETFTRPMAAELL</sequence>
<accession>G6AZI1</accession>
<comment type="caution">
    <text evidence="1">The sequence shown here is derived from an EMBL/GenBank/DDBJ whole genome shotgun (WGS) entry which is preliminary data.</text>
</comment>
<reference evidence="1 2" key="1">
    <citation type="submission" date="2011-08" db="EMBL/GenBank/DDBJ databases">
        <authorList>
            <person name="Weinstock G."/>
            <person name="Sodergren E."/>
            <person name="Clifton S."/>
            <person name="Fulton L."/>
            <person name="Fulton B."/>
            <person name="Courtney L."/>
            <person name="Fronick C."/>
            <person name="Harrison M."/>
            <person name="Strong C."/>
            <person name="Farmer C."/>
            <person name="Delahaunty K."/>
            <person name="Markovic C."/>
            <person name="Hall O."/>
            <person name="Minx P."/>
            <person name="Tomlinson C."/>
            <person name="Mitreva M."/>
            <person name="Hou S."/>
            <person name="Chen J."/>
            <person name="Wollam A."/>
            <person name="Pepin K.H."/>
            <person name="Johnson M."/>
            <person name="Bhonagiri V."/>
            <person name="Zhang X."/>
            <person name="Suruliraj S."/>
            <person name="Warren W."/>
            <person name="Chinwalla A."/>
            <person name="Mardis E.R."/>
            <person name="Wilson R.K."/>
        </authorList>
    </citation>
    <scope>NUCLEOTIDE SEQUENCE [LARGE SCALE GENOMIC DNA]</scope>
    <source>
        <strain evidence="1 2">DSM 18206</strain>
    </source>
</reference>
<dbReference type="AlphaFoldDB" id="G6AZI1"/>
<protein>
    <submittedName>
        <fullName evidence="1">Uncharacterized protein</fullName>
    </submittedName>
</protein>
<evidence type="ECO:0000313" key="2">
    <source>
        <dbReference type="Proteomes" id="UP000004407"/>
    </source>
</evidence>
<dbReference type="HOGENOM" id="CLU_1936169_0_0_10"/>
<dbReference type="Proteomes" id="UP000004407">
    <property type="component" value="Unassembled WGS sequence"/>
</dbReference>
<proteinExistence type="predicted"/>
<name>G6AZI1_9BACT</name>